<gene>
    <name evidence="2" type="ORF">SD70_30265</name>
</gene>
<feature type="region of interest" description="Disordered" evidence="1">
    <location>
        <begin position="54"/>
        <end position="120"/>
    </location>
</feature>
<proteinExistence type="predicted"/>
<dbReference type="EMBL" id="JXAK01000091">
    <property type="protein sequence ID" value="KIL37855.1"/>
    <property type="molecule type" value="Genomic_DNA"/>
</dbReference>
<evidence type="ECO:0000256" key="1">
    <source>
        <dbReference type="SAM" id="MobiDB-lite"/>
    </source>
</evidence>
<organism evidence="2 3">
    <name type="scientific">Gordoniibacillus kamchatkensis</name>
    <dbReference type="NCBI Taxonomy" id="1590651"/>
    <lineage>
        <taxon>Bacteria</taxon>
        <taxon>Bacillati</taxon>
        <taxon>Bacillota</taxon>
        <taxon>Bacilli</taxon>
        <taxon>Bacillales</taxon>
        <taxon>Paenibacillaceae</taxon>
        <taxon>Gordoniibacillus</taxon>
    </lineage>
</organism>
<evidence type="ECO:0000313" key="3">
    <source>
        <dbReference type="Proteomes" id="UP000031967"/>
    </source>
</evidence>
<dbReference type="RefSeq" id="WP_041052299.1">
    <property type="nucleotide sequence ID" value="NZ_JXAK01000091.1"/>
</dbReference>
<accession>A0ABR5AB90</accession>
<dbReference type="Proteomes" id="UP000031967">
    <property type="component" value="Unassembled WGS sequence"/>
</dbReference>
<comment type="caution">
    <text evidence="2">The sequence shown here is derived from an EMBL/GenBank/DDBJ whole genome shotgun (WGS) entry which is preliminary data.</text>
</comment>
<keyword evidence="3" id="KW-1185">Reference proteome</keyword>
<feature type="compositionally biased region" description="Low complexity" evidence="1">
    <location>
        <begin position="54"/>
        <end position="63"/>
    </location>
</feature>
<sequence length="155" mass="17490">MYVTVPTYVQRQYAVNDGLYKIHAVARTKSIRQGSSQPLYDMFMRYLPAPAPAPSRVVPLRPAQEPVGEEESAHHAPPAEPEAERQAGRQTGQAPVPSPFGRSAYSRPYSPYGRFRDQGYNADYLPQRAASREEQQPWQLRYANMTGAYRVYAAI</sequence>
<reference evidence="2 3" key="1">
    <citation type="submission" date="2014-12" db="EMBL/GenBank/DDBJ databases">
        <title>Draft genome sequence of Paenibacillus kamchatkensis strain B-2647.</title>
        <authorList>
            <person name="Karlyshev A.V."/>
            <person name="Kudryashova E.B."/>
        </authorList>
    </citation>
    <scope>NUCLEOTIDE SEQUENCE [LARGE SCALE GENOMIC DNA]</scope>
    <source>
        <strain evidence="2 3">VKM B-2647</strain>
    </source>
</reference>
<name>A0ABR5AB90_9BACL</name>
<protein>
    <submittedName>
        <fullName evidence="2">Uncharacterized protein</fullName>
    </submittedName>
</protein>
<evidence type="ECO:0000313" key="2">
    <source>
        <dbReference type="EMBL" id="KIL37855.1"/>
    </source>
</evidence>